<evidence type="ECO:0000313" key="2">
    <source>
        <dbReference type="WBParaSite" id="ES5_v2.g6691.t1"/>
    </source>
</evidence>
<accession>A0AC34GQG3</accession>
<dbReference type="WBParaSite" id="ES5_v2.g6691.t1">
    <property type="protein sequence ID" value="ES5_v2.g6691.t1"/>
    <property type="gene ID" value="ES5_v2.g6691"/>
</dbReference>
<evidence type="ECO:0000313" key="1">
    <source>
        <dbReference type="Proteomes" id="UP000887579"/>
    </source>
</evidence>
<protein>
    <submittedName>
        <fullName evidence="2">Uncharacterized protein</fullName>
    </submittedName>
</protein>
<organism evidence="1 2">
    <name type="scientific">Panagrolaimus sp. ES5</name>
    <dbReference type="NCBI Taxonomy" id="591445"/>
    <lineage>
        <taxon>Eukaryota</taxon>
        <taxon>Metazoa</taxon>
        <taxon>Ecdysozoa</taxon>
        <taxon>Nematoda</taxon>
        <taxon>Chromadorea</taxon>
        <taxon>Rhabditida</taxon>
        <taxon>Tylenchina</taxon>
        <taxon>Panagrolaimomorpha</taxon>
        <taxon>Panagrolaimoidea</taxon>
        <taxon>Panagrolaimidae</taxon>
        <taxon>Panagrolaimus</taxon>
    </lineage>
</organism>
<sequence length="212" mass="23960">MFTNGAHLSRWDKQHACVKEYCDTTASEYSKLNLNQNHSRMNFVQSKSILSDSKANDKNVLNYDDGNLSTAKQNSNSWIKVVGNNYSNYLIDFNSFENASNNLKKDNNISNIANSTLSLHIAAYENLTEASNLDKTFGSSENLKKKHDSFGLGKTWKGMKDLFDGSLSKLQTSVEIPRQQHQQLQPEVMKFKASQKLLDPKQLNLGKEKGRC</sequence>
<dbReference type="Proteomes" id="UP000887579">
    <property type="component" value="Unplaced"/>
</dbReference>
<proteinExistence type="predicted"/>
<name>A0AC34GQG3_9BILA</name>
<reference evidence="2" key="1">
    <citation type="submission" date="2022-11" db="UniProtKB">
        <authorList>
            <consortium name="WormBaseParasite"/>
        </authorList>
    </citation>
    <scope>IDENTIFICATION</scope>
</reference>